<protein>
    <submittedName>
        <fullName evidence="2">PHP domain-containing protein</fullName>
    </submittedName>
</protein>
<dbReference type="PANTHER" id="PTHR42924">
    <property type="entry name" value="EXONUCLEASE"/>
    <property type="match status" value="1"/>
</dbReference>
<dbReference type="GO" id="GO:0035312">
    <property type="term" value="F:5'-3' DNA exonuclease activity"/>
    <property type="evidence" value="ECO:0007669"/>
    <property type="project" value="TreeGrafter"/>
</dbReference>
<name>A0A9D1H371_9FIRM</name>
<dbReference type="InterPro" id="IPR016195">
    <property type="entry name" value="Pol/histidinol_Pase-like"/>
</dbReference>
<reference evidence="2" key="1">
    <citation type="submission" date="2020-10" db="EMBL/GenBank/DDBJ databases">
        <authorList>
            <person name="Gilroy R."/>
        </authorList>
    </citation>
    <scope>NUCLEOTIDE SEQUENCE</scope>
    <source>
        <strain evidence="2">CHK181-108</strain>
    </source>
</reference>
<dbReference type="InterPro" id="IPR052018">
    <property type="entry name" value="PHP_domain"/>
</dbReference>
<accession>A0A9D1H371</accession>
<dbReference type="Gene3D" id="3.20.20.140">
    <property type="entry name" value="Metal-dependent hydrolases"/>
    <property type="match status" value="1"/>
</dbReference>
<comment type="caution">
    <text evidence="2">The sequence shown here is derived from an EMBL/GenBank/DDBJ whole genome shotgun (WGS) entry which is preliminary data.</text>
</comment>
<evidence type="ECO:0000313" key="3">
    <source>
        <dbReference type="Proteomes" id="UP000824165"/>
    </source>
</evidence>
<proteinExistence type="predicted"/>
<reference evidence="2" key="2">
    <citation type="journal article" date="2021" name="PeerJ">
        <title>Extensive microbial diversity within the chicken gut microbiome revealed by metagenomics and culture.</title>
        <authorList>
            <person name="Gilroy R."/>
            <person name="Ravi A."/>
            <person name="Getino M."/>
            <person name="Pursley I."/>
            <person name="Horton D.L."/>
            <person name="Alikhan N.F."/>
            <person name="Baker D."/>
            <person name="Gharbi K."/>
            <person name="Hall N."/>
            <person name="Watson M."/>
            <person name="Adriaenssens E.M."/>
            <person name="Foster-Nyarko E."/>
            <person name="Jarju S."/>
            <person name="Secka A."/>
            <person name="Antonio M."/>
            <person name="Oren A."/>
            <person name="Chaudhuri R.R."/>
            <person name="La Ragione R."/>
            <person name="Hildebrand F."/>
            <person name="Pallen M.J."/>
        </authorList>
    </citation>
    <scope>NUCLEOTIDE SEQUENCE</scope>
    <source>
        <strain evidence="2">CHK181-108</strain>
    </source>
</reference>
<dbReference type="Proteomes" id="UP000824165">
    <property type="component" value="Unassembled WGS sequence"/>
</dbReference>
<dbReference type="Pfam" id="PF02811">
    <property type="entry name" value="PHP"/>
    <property type="match status" value="1"/>
</dbReference>
<dbReference type="SUPFAM" id="SSF89550">
    <property type="entry name" value="PHP domain-like"/>
    <property type="match status" value="1"/>
</dbReference>
<dbReference type="SMART" id="SM00481">
    <property type="entry name" value="POLIIIAc"/>
    <property type="match status" value="1"/>
</dbReference>
<dbReference type="PANTHER" id="PTHR42924:SF3">
    <property type="entry name" value="POLYMERASE_HISTIDINOL PHOSPHATASE N-TERMINAL DOMAIN-CONTAINING PROTEIN"/>
    <property type="match status" value="1"/>
</dbReference>
<dbReference type="InterPro" id="IPR004013">
    <property type="entry name" value="PHP_dom"/>
</dbReference>
<dbReference type="GO" id="GO:0004534">
    <property type="term" value="F:5'-3' RNA exonuclease activity"/>
    <property type="evidence" value="ECO:0007669"/>
    <property type="project" value="TreeGrafter"/>
</dbReference>
<organism evidence="2 3">
    <name type="scientific">Candidatus Ornithomonoglobus intestinigallinarum</name>
    <dbReference type="NCBI Taxonomy" id="2840894"/>
    <lineage>
        <taxon>Bacteria</taxon>
        <taxon>Bacillati</taxon>
        <taxon>Bacillota</taxon>
        <taxon>Clostridia</taxon>
        <taxon>Candidatus Ornithomonoglobus</taxon>
    </lineage>
</organism>
<feature type="domain" description="Polymerase/histidinol phosphatase N-terminal" evidence="1">
    <location>
        <begin position="4"/>
        <end position="78"/>
    </location>
</feature>
<dbReference type="AlphaFoldDB" id="A0A9D1H371"/>
<sequence length="214" mass="24911">MFTADMHSHTFFSYDGSNSPEEIIENAIAHSVDVIGITDHQFSIGDRIGEYYEYIQHCKIKYAGRIKVRCGLEIGTRPKPDDFIAEAAQYFDYVLFESLDSAAAMDFYEFLEWQRMFKCRKGLAHTDVFRLSARFGLDVIAALKENDIFWELNTSGNYPYYYDFLTNDKKRETIRKSGITVSAGSDTHRVEEYRFKQLRRANELLQSLGNEFFC</sequence>
<gene>
    <name evidence="2" type="ORF">IAA60_02825</name>
</gene>
<dbReference type="InterPro" id="IPR003141">
    <property type="entry name" value="Pol/His_phosphatase_N"/>
</dbReference>
<evidence type="ECO:0000259" key="1">
    <source>
        <dbReference type="SMART" id="SM00481"/>
    </source>
</evidence>
<evidence type="ECO:0000313" key="2">
    <source>
        <dbReference type="EMBL" id="HIT84822.1"/>
    </source>
</evidence>
<dbReference type="EMBL" id="DVLU01000025">
    <property type="protein sequence ID" value="HIT84822.1"/>
    <property type="molecule type" value="Genomic_DNA"/>
</dbReference>